<feature type="transmembrane region" description="Helical" evidence="6">
    <location>
        <begin position="62"/>
        <end position="83"/>
    </location>
</feature>
<dbReference type="Proteomes" id="UP000219947">
    <property type="component" value="Unassembled WGS sequence"/>
</dbReference>
<sequence length="252" mass="26341">MNVIERTFAFLGDGANWQGAQGILARTVEHLGITVFAVAIALVIAVPLGLWAGHTRRGGQALLGFTAALRALPALGLLTLLALWFGVNAIPPLVVLVIIAVAPLLAHTLEAVTGIDPDVVDAARAQGMTEGQILRRVEIPLGLPVFMGGLRSAVLQVIATATIAAYINGNNLGRYLFDGLAVRDYPRMLVATLLVAVLAFVVDALMALAQRAVTPVPLRGGSGRGGASKRHRQQKHESALDAANSHTEGAHA</sequence>
<feature type="domain" description="ABC transmembrane type-1" evidence="8">
    <location>
        <begin position="27"/>
        <end position="206"/>
    </location>
</feature>
<keyword evidence="3 6" id="KW-0812">Transmembrane</keyword>
<dbReference type="SUPFAM" id="SSF161098">
    <property type="entry name" value="MetI-like"/>
    <property type="match status" value="1"/>
</dbReference>
<comment type="subcellular location">
    <subcellularLocation>
        <location evidence="6">Cell membrane</location>
        <topology evidence="6">Multi-pass membrane protein</topology>
    </subcellularLocation>
    <subcellularLocation>
        <location evidence="1">Membrane</location>
        <topology evidence="1">Multi-pass membrane protein</topology>
    </subcellularLocation>
</comment>
<dbReference type="Pfam" id="PF00528">
    <property type="entry name" value="BPD_transp_1"/>
    <property type="match status" value="1"/>
</dbReference>
<keyword evidence="5 6" id="KW-0472">Membrane</keyword>
<feature type="transmembrane region" description="Helical" evidence="6">
    <location>
        <begin position="31"/>
        <end position="50"/>
    </location>
</feature>
<comment type="similarity">
    <text evidence="6">Belongs to the binding-protein-dependent transport system permease family.</text>
</comment>
<dbReference type="RefSeq" id="WP_098042860.1">
    <property type="nucleotide sequence ID" value="NZ_JAOVAQ010000002.1"/>
</dbReference>
<keyword evidence="10" id="KW-1185">Reference proteome</keyword>
<protein>
    <submittedName>
        <fullName evidence="9">ABC transporter permease</fullName>
    </submittedName>
</protein>
<dbReference type="GO" id="GO:0055085">
    <property type="term" value="P:transmembrane transport"/>
    <property type="evidence" value="ECO:0007669"/>
    <property type="project" value="InterPro"/>
</dbReference>
<evidence type="ECO:0000256" key="7">
    <source>
        <dbReference type="SAM" id="MobiDB-lite"/>
    </source>
</evidence>
<dbReference type="PANTHER" id="PTHR30177:SF33">
    <property type="entry name" value="POSSIBLE OSMOPROTECTANT (GLYCINE BETAINE_CARNITINE_CHOLINE_L-PROLINE) TRANSPORT INTEGRAL MEMBRANE PROTEIN ABC TRANSPORTER PROZ"/>
    <property type="match status" value="1"/>
</dbReference>
<evidence type="ECO:0000256" key="6">
    <source>
        <dbReference type="RuleBase" id="RU363032"/>
    </source>
</evidence>
<dbReference type="EMBL" id="PDEV01000003">
    <property type="protein sequence ID" value="PEN16009.1"/>
    <property type="molecule type" value="Genomic_DNA"/>
</dbReference>
<dbReference type="PROSITE" id="PS50928">
    <property type="entry name" value="ABC_TM1"/>
    <property type="match status" value="1"/>
</dbReference>
<dbReference type="GO" id="GO:0031460">
    <property type="term" value="P:glycine betaine transport"/>
    <property type="evidence" value="ECO:0007669"/>
    <property type="project" value="TreeGrafter"/>
</dbReference>
<dbReference type="PANTHER" id="PTHR30177">
    <property type="entry name" value="GLYCINE BETAINE/L-PROLINE TRANSPORT SYSTEM PERMEASE PROTEIN PROW"/>
    <property type="match status" value="1"/>
</dbReference>
<dbReference type="GO" id="GO:0005886">
    <property type="term" value="C:plasma membrane"/>
    <property type="evidence" value="ECO:0007669"/>
    <property type="project" value="UniProtKB-SubCell"/>
</dbReference>
<evidence type="ECO:0000256" key="1">
    <source>
        <dbReference type="ARBA" id="ARBA00004141"/>
    </source>
</evidence>
<keyword evidence="4 6" id="KW-1133">Transmembrane helix</keyword>
<name>A0A2A8D507_9MICC</name>
<gene>
    <name evidence="9" type="ORF">CRM92_07930</name>
</gene>
<evidence type="ECO:0000313" key="10">
    <source>
        <dbReference type="Proteomes" id="UP000219947"/>
    </source>
</evidence>
<feature type="transmembrane region" description="Helical" evidence="6">
    <location>
        <begin position="187"/>
        <end position="209"/>
    </location>
</feature>
<evidence type="ECO:0000259" key="8">
    <source>
        <dbReference type="PROSITE" id="PS50928"/>
    </source>
</evidence>
<evidence type="ECO:0000256" key="3">
    <source>
        <dbReference type="ARBA" id="ARBA00022692"/>
    </source>
</evidence>
<evidence type="ECO:0000256" key="2">
    <source>
        <dbReference type="ARBA" id="ARBA00022448"/>
    </source>
</evidence>
<organism evidence="9 10">
    <name type="scientific">Rothia dentocariosa</name>
    <dbReference type="NCBI Taxonomy" id="2047"/>
    <lineage>
        <taxon>Bacteria</taxon>
        <taxon>Bacillati</taxon>
        <taxon>Actinomycetota</taxon>
        <taxon>Actinomycetes</taxon>
        <taxon>Micrococcales</taxon>
        <taxon>Micrococcaceae</taxon>
        <taxon>Rothia</taxon>
    </lineage>
</organism>
<dbReference type="AlphaFoldDB" id="A0A2A8D507"/>
<feature type="transmembrane region" description="Helical" evidence="6">
    <location>
        <begin position="89"/>
        <end position="106"/>
    </location>
</feature>
<reference evidence="9" key="1">
    <citation type="submission" date="2017-10" db="EMBL/GenBank/DDBJ databases">
        <title>Kefir isolates.</title>
        <authorList>
            <person name="Kim Y."/>
            <person name="Blasche S."/>
        </authorList>
    </citation>
    <scope>NUCLEOTIDE SEQUENCE [LARGE SCALE GENOMIC DNA]</scope>
    <source>
        <strain evidence="9">OG2-2</strain>
    </source>
</reference>
<keyword evidence="2 6" id="KW-0813">Transport</keyword>
<feature type="region of interest" description="Disordered" evidence="7">
    <location>
        <begin position="219"/>
        <end position="252"/>
    </location>
</feature>
<feature type="transmembrane region" description="Helical" evidence="6">
    <location>
        <begin position="141"/>
        <end position="167"/>
    </location>
</feature>
<dbReference type="InterPro" id="IPR035906">
    <property type="entry name" value="MetI-like_sf"/>
</dbReference>
<dbReference type="InterPro" id="IPR000515">
    <property type="entry name" value="MetI-like"/>
</dbReference>
<evidence type="ECO:0000256" key="4">
    <source>
        <dbReference type="ARBA" id="ARBA00022989"/>
    </source>
</evidence>
<dbReference type="InterPro" id="IPR051204">
    <property type="entry name" value="ABC_transp_perm/SBD"/>
</dbReference>
<dbReference type="Gene3D" id="1.10.3720.10">
    <property type="entry name" value="MetI-like"/>
    <property type="match status" value="1"/>
</dbReference>
<evidence type="ECO:0000256" key="5">
    <source>
        <dbReference type="ARBA" id="ARBA00023136"/>
    </source>
</evidence>
<proteinExistence type="inferred from homology"/>
<dbReference type="CDD" id="cd06261">
    <property type="entry name" value="TM_PBP2"/>
    <property type="match status" value="1"/>
</dbReference>
<accession>A0A2A8D507</accession>
<comment type="caution">
    <text evidence="9">The sequence shown here is derived from an EMBL/GenBank/DDBJ whole genome shotgun (WGS) entry which is preliminary data.</text>
</comment>
<evidence type="ECO:0000313" key="9">
    <source>
        <dbReference type="EMBL" id="PEN16009.1"/>
    </source>
</evidence>